<reference evidence="2" key="1">
    <citation type="submission" date="2022-03" db="EMBL/GenBank/DDBJ databases">
        <title>De novo assembled genomes of Belliella spp. (Cyclobacteriaceae) strains.</title>
        <authorList>
            <person name="Szabo A."/>
            <person name="Korponai K."/>
            <person name="Felfoldi T."/>
        </authorList>
    </citation>
    <scope>NUCLEOTIDE SEQUENCE</scope>
    <source>
        <strain evidence="2">DSM 111904</strain>
    </source>
</reference>
<feature type="transmembrane region" description="Helical" evidence="1">
    <location>
        <begin position="68"/>
        <end position="89"/>
    </location>
</feature>
<proteinExistence type="predicted"/>
<dbReference type="Proteomes" id="UP001165489">
    <property type="component" value="Unassembled WGS sequence"/>
</dbReference>
<dbReference type="EMBL" id="JAKZGP010000084">
    <property type="protein sequence ID" value="MCH7411529.1"/>
    <property type="molecule type" value="Genomic_DNA"/>
</dbReference>
<comment type="caution">
    <text evidence="2">The sequence shown here is derived from an EMBL/GenBank/DDBJ whole genome shotgun (WGS) entry which is preliminary data.</text>
</comment>
<evidence type="ECO:0000256" key="1">
    <source>
        <dbReference type="SAM" id="Phobius"/>
    </source>
</evidence>
<organism evidence="2 3">
    <name type="scientific">Belliella filtrata</name>
    <dbReference type="NCBI Taxonomy" id="2923435"/>
    <lineage>
        <taxon>Bacteria</taxon>
        <taxon>Pseudomonadati</taxon>
        <taxon>Bacteroidota</taxon>
        <taxon>Cytophagia</taxon>
        <taxon>Cytophagales</taxon>
        <taxon>Cyclobacteriaceae</taxon>
        <taxon>Belliella</taxon>
    </lineage>
</organism>
<keyword evidence="1" id="KW-0472">Membrane</keyword>
<keyword evidence="3" id="KW-1185">Reference proteome</keyword>
<dbReference type="RefSeq" id="WP_241349963.1">
    <property type="nucleotide sequence ID" value="NZ_JAKZGP010000084.1"/>
</dbReference>
<evidence type="ECO:0000313" key="2">
    <source>
        <dbReference type="EMBL" id="MCH7411529.1"/>
    </source>
</evidence>
<protein>
    <submittedName>
        <fullName evidence="2">Uncharacterized protein</fullName>
    </submittedName>
</protein>
<accession>A0ABS9V556</accession>
<evidence type="ECO:0000313" key="3">
    <source>
        <dbReference type="Proteomes" id="UP001165489"/>
    </source>
</evidence>
<name>A0ABS9V556_9BACT</name>
<keyword evidence="1" id="KW-1133">Transmembrane helix</keyword>
<gene>
    <name evidence="2" type="ORF">MM239_19230</name>
</gene>
<sequence length="243" mass="28014">MKDPKNDSWKNRLKEHIPDENAWNRILEKQALDQQVSDLKNQLPKFSPKESLWLGIQKGIEPKSQFIVYYKLSAAALFLLGIWGMLLAIMGKENFEGKYLLTDISNTEFNIQTLTKAQEKVVGNVESFNNAKKESAPTEELVQTVEKEEIVETIEIDISIFDLHISDIHEDKSEPVFDKKTEIKGSKKTITVNWEEPNRGIKIDGFNVDLSEKELKAIQELNIRKKGKLRLQVNELTARLYEK</sequence>
<keyword evidence="1" id="KW-0812">Transmembrane</keyword>